<evidence type="ECO:0000313" key="7">
    <source>
        <dbReference type="Proteomes" id="UP000317550"/>
    </source>
</evidence>
<proteinExistence type="inferred from homology"/>
<dbReference type="CDD" id="cd05466">
    <property type="entry name" value="PBP2_LTTR_substrate"/>
    <property type="match status" value="1"/>
</dbReference>
<dbReference type="OrthoDB" id="3636008at2"/>
<evidence type="ECO:0000256" key="2">
    <source>
        <dbReference type="ARBA" id="ARBA00023015"/>
    </source>
</evidence>
<keyword evidence="3" id="KW-0238">DNA-binding</keyword>
<keyword evidence="2" id="KW-0805">Transcription regulation</keyword>
<dbReference type="GO" id="GO:0003700">
    <property type="term" value="F:DNA-binding transcription factor activity"/>
    <property type="evidence" value="ECO:0007669"/>
    <property type="project" value="InterPro"/>
</dbReference>
<dbReference type="PANTHER" id="PTHR30126:SF40">
    <property type="entry name" value="HTH-TYPE TRANSCRIPTIONAL REGULATOR GLTR"/>
    <property type="match status" value="1"/>
</dbReference>
<protein>
    <submittedName>
        <fullName evidence="6">LysR family transcriptional regulator</fullName>
    </submittedName>
</protein>
<dbReference type="SUPFAM" id="SSF46785">
    <property type="entry name" value="Winged helix' DNA-binding domain"/>
    <property type="match status" value="1"/>
</dbReference>
<organism evidence="6 7">
    <name type="scientific">Chitinimonas arctica</name>
    <dbReference type="NCBI Taxonomy" id="2594795"/>
    <lineage>
        <taxon>Bacteria</taxon>
        <taxon>Pseudomonadati</taxon>
        <taxon>Pseudomonadota</taxon>
        <taxon>Betaproteobacteria</taxon>
        <taxon>Neisseriales</taxon>
        <taxon>Chitinibacteraceae</taxon>
        <taxon>Chitinimonas</taxon>
    </lineage>
</organism>
<dbReference type="RefSeq" id="WP_144279520.1">
    <property type="nucleotide sequence ID" value="NZ_CP041730.1"/>
</dbReference>
<dbReference type="GO" id="GO:0000976">
    <property type="term" value="F:transcription cis-regulatory region binding"/>
    <property type="evidence" value="ECO:0007669"/>
    <property type="project" value="TreeGrafter"/>
</dbReference>
<keyword evidence="7" id="KW-1185">Reference proteome</keyword>
<dbReference type="InterPro" id="IPR036388">
    <property type="entry name" value="WH-like_DNA-bd_sf"/>
</dbReference>
<dbReference type="PRINTS" id="PR00039">
    <property type="entry name" value="HTHLYSR"/>
</dbReference>
<dbReference type="EMBL" id="CP041730">
    <property type="protein sequence ID" value="QDQ28133.1"/>
    <property type="molecule type" value="Genomic_DNA"/>
</dbReference>
<evidence type="ECO:0000256" key="4">
    <source>
        <dbReference type="ARBA" id="ARBA00023163"/>
    </source>
</evidence>
<dbReference type="Gene3D" id="1.10.10.10">
    <property type="entry name" value="Winged helix-like DNA-binding domain superfamily/Winged helix DNA-binding domain"/>
    <property type="match status" value="1"/>
</dbReference>
<gene>
    <name evidence="6" type="ORF">FNU76_18260</name>
</gene>
<dbReference type="InterPro" id="IPR005119">
    <property type="entry name" value="LysR_subst-bd"/>
</dbReference>
<dbReference type="KEGG" id="cari:FNU76_18260"/>
<dbReference type="InterPro" id="IPR000847">
    <property type="entry name" value="LysR_HTH_N"/>
</dbReference>
<dbReference type="SUPFAM" id="SSF53850">
    <property type="entry name" value="Periplasmic binding protein-like II"/>
    <property type="match status" value="1"/>
</dbReference>
<evidence type="ECO:0000256" key="3">
    <source>
        <dbReference type="ARBA" id="ARBA00023125"/>
    </source>
</evidence>
<dbReference type="Pfam" id="PF03466">
    <property type="entry name" value="LysR_substrate"/>
    <property type="match status" value="1"/>
</dbReference>
<sequence length="309" mass="33485">MSILLSDLELLSDVAERGSFSQAAAARGWSQPQVSQRIALLESRLGTQLFQRHRRGAVATPACLTYLESVRRALSELDSGRRAIQGAPALPEARIGCPPSLASLVFSPLVAALAETPIELFCHTDHSTELMERVLTGRLKGAFVLNRPTITGIQLEMLAVSPIVAMVAADHPLADAGPLPLAAIADARISPQWWGSEAEELVRLLRSHRRAPLPLHINQPATTACELALEHGFIVFMPAIAALRDLQAGRLLPLQVSDLPQWQWEVMMAYRAGKRPDASRDTVLAAARTIGMQWRASLAELGLADTANL</sequence>
<feature type="domain" description="HTH lysR-type" evidence="5">
    <location>
        <begin position="3"/>
        <end position="60"/>
    </location>
</feature>
<dbReference type="Proteomes" id="UP000317550">
    <property type="component" value="Chromosome"/>
</dbReference>
<dbReference type="InterPro" id="IPR036390">
    <property type="entry name" value="WH_DNA-bd_sf"/>
</dbReference>
<dbReference type="PANTHER" id="PTHR30126">
    <property type="entry name" value="HTH-TYPE TRANSCRIPTIONAL REGULATOR"/>
    <property type="match status" value="1"/>
</dbReference>
<dbReference type="PROSITE" id="PS50931">
    <property type="entry name" value="HTH_LYSR"/>
    <property type="match status" value="1"/>
</dbReference>
<dbReference type="Gene3D" id="3.40.190.10">
    <property type="entry name" value="Periplasmic binding protein-like II"/>
    <property type="match status" value="2"/>
</dbReference>
<keyword evidence="4" id="KW-0804">Transcription</keyword>
<evidence type="ECO:0000256" key="1">
    <source>
        <dbReference type="ARBA" id="ARBA00009437"/>
    </source>
</evidence>
<evidence type="ECO:0000259" key="5">
    <source>
        <dbReference type="PROSITE" id="PS50931"/>
    </source>
</evidence>
<dbReference type="Pfam" id="PF00126">
    <property type="entry name" value="HTH_1"/>
    <property type="match status" value="1"/>
</dbReference>
<reference evidence="7" key="1">
    <citation type="submission" date="2019-07" db="EMBL/GenBank/DDBJ databases">
        <title>Chitinimonas sp. nov., isolated from Ny-Alesund, arctica soil.</title>
        <authorList>
            <person name="Xu Q."/>
            <person name="Peng F."/>
        </authorList>
    </citation>
    <scope>NUCLEOTIDE SEQUENCE [LARGE SCALE GENOMIC DNA]</scope>
    <source>
        <strain evidence="7">R3-44</strain>
    </source>
</reference>
<comment type="similarity">
    <text evidence="1">Belongs to the LysR transcriptional regulatory family.</text>
</comment>
<accession>A0A516SJ20</accession>
<name>A0A516SJ20_9NEIS</name>
<dbReference type="AlphaFoldDB" id="A0A516SJ20"/>
<evidence type="ECO:0000313" key="6">
    <source>
        <dbReference type="EMBL" id="QDQ28133.1"/>
    </source>
</evidence>